<keyword evidence="3" id="KW-1185">Reference proteome</keyword>
<dbReference type="Pfam" id="PF06985">
    <property type="entry name" value="HET"/>
    <property type="match status" value="1"/>
</dbReference>
<evidence type="ECO:0000313" key="2">
    <source>
        <dbReference type="EMBL" id="KAF2850867.1"/>
    </source>
</evidence>
<feature type="domain" description="Heterokaryon incompatibility" evidence="1">
    <location>
        <begin position="18"/>
        <end position="95"/>
    </location>
</feature>
<gene>
    <name evidence="2" type="ORF">T440DRAFT_395773</name>
</gene>
<dbReference type="EMBL" id="MU006304">
    <property type="protein sequence ID" value="KAF2850867.1"/>
    <property type="molecule type" value="Genomic_DNA"/>
</dbReference>
<dbReference type="PANTHER" id="PTHR10622">
    <property type="entry name" value="HET DOMAIN-CONTAINING PROTEIN"/>
    <property type="match status" value="1"/>
</dbReference>
<protein>
    <recommendedName>
        <fullName evidence="1">Heterokaryon incompatibility domain-containing protein</fullName>
    </recommendedName>
</protein>
<dbReference type="InterPro" id="IPR010730">
    <property type="entry name" value="HET"/>
</dbReference>
<accession>A0A6A7B7X4</accession>
<organism evidence="2 3">
    <name type="scientific">Plenodomus tracheiphilus IPT5</name>
    <dbReference type="NCBI Taxonomy" id="1408161"/>
    <lineage>
        <taxon>Eukaryota</taxon>
        <taxon>Fungi</taxon>
        <taxon>Dikarya</taxon>
        <taxon>Ascomycota</taxon>
        <taxon>Pezizomycotina</taxon>
        <taxon>Dothideomycetes</taxon>
        <taxon>Pleosporomycetidae</taxon>
        <taxon>Pleosporales</taxon>
        <taxon>Pleosporineae</taxon>
        <taxon>Leptosphaeriaceae</taxon>
        <taxon>Plenodomus</taxon>
    </lineage>
</organism>
<dbReference type="PANTHER" id="PTHR10622:SF12">
    <property type="entry name" value="HET DOMAIN-CONTAINING PROTEIN"/>
    <property type="match status" value="1"/>
</dbReference>
<proteinExistence type="predicted"/>
<dbReference type="AlphaFoldDB" id="A0A6A7B7X4"/>
<dbReference type="Proteomes" id="UP000799423">
    <property type="component" value="Unassembled WGS sequence"/>
</dbReference>
<sequence>RKREIWKSFDGDEDIPEYAILSRTWEGDEVIFQEIRNESRLKTGKIVRCCDIAKALGIQWIWVESCCINKESSIELSQAINSMFLYYKYEKVCLAFIGLGFIRPGNLHDCTMV</sequence>
<evidence type="ECO:0000313" key="3">
    <source>
        <dbReference type="Proteomes" id="UP000799423"/>
    </source>
</evidence>
<dbReference type="OrthoDB" id="674604at2759"/>
<evidence type="ECO:0000259" key="1">
    <source>
        <dbReference type="Pfam" id="PF06985"/>
    </source>
</evidence>
<feature type="non-terminal residue" evidence="2">
    <location>
        <position position="1"/>
    </location>
</feature>
<reference evidence="2" key="1">
    <citation type="submission" date="2020-01" db="EMBL/GenBank/DDBJ databases">
        <authorList>
            <consortium name="DOE Joint Genome Institute"/>
            <person name="Haridas S."/>
            <person name="Albert R."/>
            <person name="Binder M."/>
            <person name="Bloem J."/>
            <person name="Labutti K."/>
            <person name="Salamov A."/>
            <person name="Andreopoulos B."/>
            <person name="Baker S.E."/>
            <person name="Barry K."/>
            <person name="Bills G."/>
            <person name="Bluhm B.H."/>
            <person name="Cannon C."/>
            <person name="Castanera R."/>
            <person name="Culley D.E."/>
            <person name="Daum C."/>
            <person name="Ezra D."/>
            <person name="Gonzalez J.B."/>
            <person name="Henrissat B."/>
            <person name="Kuo A."/>
            <person name="Liang C."/>
            <person name="Lipzen A."/>
            <person name="Lutzoni F."/>
            <person name="Magnuson J."/>
            <person name="Mondo S."/>
            <person name="Nolan M."/>
            <person name="Ohm R."/>
            <person name="Pangilinan J."/>
            <person name="Park H.-J."/>
            <person name="Ramirez L."/>
            <person name="Alfaro M."/>
            <person name="Sun H."/>
            <person name="Tritt A."/>
            <person name="Yoshinaga Y."/>
            <person name="Zwiers L.-H."/>
            <person name="Turgeon B.G."/>
            <person name="Goodwin S.B."/>
            <person name="Spatafora J.W."/>
            <person name="Crous P.W."/>
            <person name="Grigoriev I.V."/>
        </authorList>
    </citation>
    <scope>NUCLEOTIDE SEQUENCE</scope>
    <source>
        <strain evidence="2">IPT5</strain>
    </source>
</reference>
<name>A0A6A7B7X4_9PLEO</name>